<name>A0ABV8LWN8_9ACTN</name>
<keyword evidence="3" id="KW-1185">Reference proteome</keyword>
<protein>
    <submittedName>
        <fullName evidence="2">Uncharacterized protein</fullName>
    </submittedName>
</protein>
<sequence length="327" mass="33738">MASVRLFQAVAVGIALAAGACSPGSTTAGSRPDSTLAAALDVVPELADANALFTDWDALGHKDSGAFAAALLRDDDALRRDLGIRSIDADWELDLWQPGTATTAILHYAEADLAALPGKLTGLGYHADGAVYTGTMDQRHMWTIPARTIGVDLDRRLLVAGPDATTVRSVLAAPPHPLGRLDALKPLLSAVAARPVLTAAMSVGSAACRKLDRLVSKGRATPEQMQAVRGLFSGPFTAPQAQLIAVTSATTAYAGMTFADERAAAANREGRAAAVRTVGGLAGDPDGIQVTGSSVSGRVLGFDLKAQDSQTFRKRVTAGTLGVDVCL</sequence>
<gene>
    <name evidence="2" type="ORF">ACFOZ4_31500</name>
</gene>
<dbReference type="EMBL" id="JBHSAY010000020">
    <property type="protein sequence ID" value="MFC4135160.1"/>
    <property type="molecule type" value="Genomic_DNA"/>
</dbReference>
<proteinExistence type="predicted"/>
<evidence type="ECO:0000313" key="3">
    <source>
        <dbReference type="Proteomes" id="UP001595816"/>
    </source>
</evidence>
<dbReference type="RefSeq" id="WP_253763039.1">
    <property type="nucleotide sequence ID" value="NZ_JAMZDZ010000001.1"/>
</dbReference>
<dbReference type="PROSITE" id="PS51257">
    <property type="entry name" value="PROKAR_LIPOPROTEIN"/>
    <property type="match status" value="1"/>
</dbReference>
<evidence type="ECO:0000256" key="1">
    <source>
        <dbReference type="SAM" id="SignalP"/>
    </source>
</evidence>
<keyword evidence="1" id="KW-0732">Signal</keyword>
<comment type="caution">
    <text evidence="2">The sequence shown here is derived from an EMBL/GenBank/DDBJ whole genome shotgun (WGS) entry which is preliminary data.</text>
</comment>
<feature type="chain" id="PRO_5045888286" evidence="1">
    <location>
        <begin position="18"/>
        <end position="327"/>
    </location>
</feature>
<reference evidence="3" key="1">
    <citation type="journal article" date="2019" name="Int. J. Syst. Evol. Microbiol.">
        <title>The Global Catalogue of Microorganisms (GCM) 10K type strain sequencing project: providing services to taxonomists for standard genome sequencing and annotation.</title>
        <authorList>
            <consortium name="The Broad Institute Genomics Platform"/>
            <consortium name="The Broad Institute Genome Sequencing Center for Infectious Disease"/>
            <person name="Wu L."/>
            <person name="Ma J."/>
        </authorList>
    </citation>
    <scope>NUCLEOTIDE SEQUENCE [LARGE SCALE GENOMIC DNA]</scope>
    <source>
        <strain evidence="3">CGMCC 4.7289</strain>
    </source>
</reference>
<dbReference type="Proteomes" id="UP001595816">
    <property type="component" value="Unassembled WGS sequence"/>
</dbReference>
<evidence type="ECO:0000313" key="2">
    <source>
        <dbReference type="EMBL" id="MFC4135160.1"/>
    </source>
</evidence>
<feature type="signal peptide" evidence="1">
    <location>
        <begin position="1"/>
        <end position="17"/>
    </location>
</feature>
<accession>A0ABV8LWN8</accession>
<organism evidence="2 3">
    <name type="scientific">Hamadaea flava</name>
    <dbReference type="NCBI Taxonomy" id="1742688"/>
    <lineage>
        <taxon>Bacteria</taxon>
        <taxon>Bacillati</taxon>
        <taxon>Actinomycetota</taxon>
        <taxon>Actinomycetes</taxon>
        <taxon>Micromonosporales</taxon>
        <taxon>Micromonosporaceae</taxon>
        <taxon>Hamadaea</taxon>
    </lineage>
</organism>